<organism evidence="11 12">
    <name type="scientific">Desulfopila aestuarii DSM 18488</name>
    <dbReference type="NCBI Taxonomy" id="1121416"/>
    <lineage>
        <taxon>Bacteria</taxon>
        <taxon>Pseudomonadati</taxon>
        <taxon>Thermodesulfobacteriota</taxon>
        <taxon>Desulfobulbia</taxon>
        <taxon>Desulfobulbales</taxon>
        <taxon>Desulfocapsaceae</taxon>
        <taxon>Desulfopila</taxon>
    </lineage>
</organism>
<reference evidence="11 12" key="1">
    <citation type="submission" date="2016-12" db="EMBL/GenBank/DDBJ databases">
        <authorList>
            <person name="Song W.-J."/>
            <person name="Kurnit D.M."/>
        </authorList>
    </citation>
    <scope>NUCLEOTIDE SEQUENCE [LARGE SCALE GENOMIC DNA]</scope>
    <source>
        <strain evidence="11 12">DSM 18488</strain>
    </source>
</reference>
<evidence type="ECO:0000256" key="4">
    <source>
        <dbReference type="ARBA" id="ARBA00022679"/>
    </source>
</evidence>
<evidence type="ECO:0000256" key="1">
    <source>
        <dbReference type="ARBA" id="ARBA00000085"/>
    </source>
</evidence>
<evidence type="ECO:0000259" key="10">
    <source>
        <dbReference type="PROSITE" id="PS50110"/>
    </source>
</evidence>
<dbReference type="GO" id="GO:0005524">
    <property type="term" value="F:ATP binding"/>
    <property type="evidence" value="ECO:0007669"/>
    <property type="project" value="UniProtKB-KW"/>
</dbReference>
<evidence type="ECO:0000256" key="5">
    <source>
        <dbReference type="ARBA" id="ARBA00022741"/>
    </source>
</evidence>
<dbReference type="InterPro" id="IPR001789">
    <property type="entry name" value="Sig_transdc_resp-reg_receiver"/>
</dbReference>
<keyword evidence="8" id="KW-0902">Two-component regulatory system</keyword>
<proteinExistence type="predicted"/>
<dbReference type="CDD" id="cd19920">
    <property type="entry name" value="REC_PA4781-like"/>
    <property type="match status" value="1"/>
</dbReference>
<evidence type="ECO:0000313" key="12">
    <source>
        <dbReference type="Proteomes" id="UP000184603"/>
    </source>
</evidence>
<dbReference type="PANTHER" id="PTHR44591">
    <property type="entry name" value="STRESS RESPONSE REGULATOR PROTEIN 1"/>
    <property type="match status" value="1"/>
</dbReference>
<dbReference type="GO" id="GO:0000160">
    <property type="term" value="P:phosphorelay signal transduction system"/>
    <property type="evidence" value="ECO:0007669"/>
    <property type="project" value="UniProtKB-KW"/>
</dbReference>
<dbReference type="STRING" id="1121416.SAMN02745220_01597"/>
<evidence type="ECO:0000256" key="7">
    <source>
        <dbReference type="ARBA" id="ARBA00022840"/>
    </source>
</evidence>
<evidence type="ECO:0000256" key="6">
    <source>
        <dbReference type="ARBA" id="ARBA00022777"/>
    </source>
</evidence>
<dbReference type="InterPro" id="IPR011006">
    <property type="entry name" value="CheY-like_superfamily"/>
</dbReference>
<dbReference type="Proteomes" id="UP000184603">
    <property type="component" value="Unassembled WGS sequence"/>
</dbReference>
<dbReference type="GO" id="GO:0004673">
    <property type="term" value="F:protein histidine kinase activity"/>
    <property type="evidence" value="ECO:0007669"/>
    <property type="project" value="UniProtKB-EC"/>
</dbReference>
<accession>A0A1M7Y3H9</accession>
<comment type="catalytic activity">
    <reaction evidence="1">
        <text>ATP + protein L-histidine = ADP + protein N-phospho-L-histidine.</text>
        <dbReference type="EC" id="2.7.13.3"/>
    </reaction>
</comment>
<gene>
    <name evidence="11" type="ORF">SAMN02745220_01597</name>
</gene>
<keyword evidence="5" id="KW-0547">Nucleotide-binding</keyword>
<dbReference type="Pfam" id="PF00072">
    <property type="entry name" value="Response_reg"/>
    <property type="match status" value="1"/>
</dbReference>
<dbReference type="EMBL" id="FRFE01000006">
    <property type="protein sequence ID" value="SHO46693.1"/>
    <property type="molecule type" value="Genomic_DNA"/>
</dbReference>
<evidence type="ECO:0000256" key="3">
    <source>
        <dbReference type="ARBA" id="ARBA00022553"/>
    </source>
</evidence>
<feature type="modified residue" description="4-aspartylphosphate" evidence="9">
    <location>
        <position position="57"/>
    </location>
</feature>
<dbReference type="EC" id="2.7.13.3" evidence="2"/>
<dbReference type="PANTHER" id="PTHR44591:SF3">
    <property type="entry name" value="RESPONSE REGULATORY DOMAIN-CONTAINING PROTEIN"/>
    <property type="match status" value="1"/>
</dbReference>
<dbReference type="SUPFAM" id="SSF52172">
    <property type="entry name" value="CheY-like"/>
    <property type="match status" value="1"/>
</dbReference>
<keyword evidence="7" id="KW-0067">ATP-binding</keyword>
<dbReference type="PROSITE" id="PS50110">
    <property type="entry name" value="RESPONSE_REGULATORY"/>
    <property type="match status" value="1"/>
</dbReference>
<keyword evidence="4" id="KW-0808">Transferase</keyword>
<evidence type="ECO:0000256" key="8">
    <source>
        <dbReference type="ARBA" id="ARBA00023012"/>
    </source>
</evidence>
<dbReference type="OrthoDB" id="9790791at2"/>
<dbReference type="FunFam" id="3.40.50.2300:FF:000121">
    <property type="entry name" value="Sensor histidine kinase RcsC"/>
    <property type="match status" value="1"/>
</dbReference>
<sequence length="196" mass="22289">MSKSKVSSILVVDDNSQNLQLLGSVLQEQCYDVAFAMNGAEAIEYLAEELPDLILLDVMMPDMDGFEVCRKFKEVPRNKNVPVIFLTAKSETEDIVRGFTCGAVDYISKPFHAAELLARVQTHIELKRAREEIISLKGLLPICAGCKKIRDDDGFWLRVEAYLTTHTDVELTHGLCPDCYQESLKKIEQYRQKMQR</sequence>
<name>A0A1M7Y3H9_9BACT</name>
<evidence type="ECO:0000256" key="2">
    <source>
        <dbReference type="ARBA" id="ARBA00012438"/>
    </source>
</evidence>
<evidence type="ECO:0000256" key="9">
    <source>
        <dbReference type="PROSITE-ProRule" id="PRU00169"/>
    </source>
</evidence>
<keyword evidence="3 9" id="KW-0597">Phosphoprotein</keyword>
<dbReference type="Gene3D" id="3.40.50.2300">
    <property type="match status" value="1"/>
</dbReference>
<dbReference type="SMART" id="SM00448">
    <property type="entry name" value="REC"/>
    <property type="match status" value="1"/>
</dbReference>
<feature type="domain" description="Response regulatory" evidence="10">
    <location>
        <begin position="8"/>
        <end position="124"/>
    </location>
</feature>
<keyword evidence="12" id="KW-1185">Reference proteome</keyword>
<dbReference type="RefSeq" id="WP_073612925.1">
    <property type="nucleotide sequence ID" value="NZ_FRFE01000006.1"/>
</dbReference>
<dbReference type="InterPro" id="IPR050595">
    <property type="entry name" value="Bact_response_regulator"/>
</dbReference>
<evidence type="ECO:0000313" key="11">
    <source>
        <dbReference type="EMBL" id="SHO46693.1"/>
    </source>
</evidence>
<dbReference type="AlphaFoldDB" id="A0A1M7Y3H9"/>
<protein>
    <recommendedName>
        <fullName evidence="2">histidine kinase</fullName>
        <ecNumber evidence="2">2.7.13.3</ecNumber>
    </recommendedName>
</protein>
<keyword evidence="6" id="KW-0418">Kinase</keyword>